<keyword evidence="2" id="KW-1185">Reference proteome</keyword>
<sequence>MTFLEEPEPSAGQERLYAADVADHGYVWDLTRVWAHQPAAKEQLMGLFAAMADGAGLTPRDRAVIVIAQAAAIGDSYCAVAWGKRLTDWADPETAIAALTADEEPFSERERALADWARTVARSPGNSSPQDIQRLRDAGFTEPQIVALTVFAGLRTAFSSINSALGARPDIALADALDPAVRSAITWGRTPDQH</sequence>
<dbReference type="SUPFAM" id="SSF69118">
    <property type="entry name" value="AhpD-like"/>
    <property type="match status" value="1"/>
</dbReference>
<comment type="caution">
    <text evidence="1">The sequence shown here is derived from an EMBL/GenBank/DDBJ whole genome shotgun (WGS) entry which is preliminary data.</text>
</comment>
<proteinExistence type="predicted"/>
<keyword evidence="1" id="KW-0560">Oxidoreductase</keyword>
<accession>A0A7Z0IT07</accession>
<gene>
    <name evidence="1" type="ORF">BJ988_003073</name>
</gene>
<evidence type="ECO:0000313" key="2">
    <source>
        <dbReference type="Proteomes" id="UP000564496"/>
    </source>
</evidence>
<dbReference type="InterPro" id="IPR029032">
    <property type="entry name" value="AhpD-like"/>
</dbReference>
<protein>
    <submittedName>
        <fullName evidence="1">Putative peroxidase-related enzyme</fullName>
    </submittedName>
</protein>
<dbReference type="RefSeq" id="WP_179658752.1">
    <property type="nucleotide sequence ID" value="NZ_JACBZR010000001.1"/>
</dbReference>
<dbReference type="AlphaFoldDB" id="A0A7Z0IT07"/>
<organism evidence="1 2">
    <name type="scientific">Nocardioides panzhihuensis</name>
    <dbReference type="NCBI Taxonomy" id="860243"/>
    <lineage>
        <taxon>Bacteria</taxon>
        <taxon>Bacillati</taxon>
        <taxon>Actinomycetota</taxon>
        <taxon>Actinomycetes</taxon>
        <taxon>Propionibacteriales</taxon>
        <taxon>Nocardioidaceae</taxon>
        <taxon>Nocardioides</taxon>
    </lineage>
</organism>
<dbReference type="PANTHER" id="PTHR35446">
    <property type="entry name" value="SI:CH211-175M2.5"/>
    <property type="match status" value="1"/>
</dbReference>
<dbReference type="EMBL" id="JACBZR010000001">
    <property type="protein sequence ID" value="NYI78425.1"/>
    <property type="molecule type" value="Genomic_DNA"/>
</dbReference>
<dbReference type="Proteomes" id="UP000564496">
    <property type="component" value="Unassembled WGS sequence"/>
</dbReference>
<name>A0A7Z0IT07_9ACTN</name>
<dbReference type="Gene3D" id="1.20.1290.10">
    <property type="entry name" value="AhpD-like"/>
    <property type="match status" value="1"/>
</dbReference>
<reference evidence="1 2" key="1">
    <citation type="submission" date="2020-07" db="EMBL/GenBank/DDBJ databases">
        <title>Sequencing the genomes of 1000 actinobacteria strains.</title>
        <authorList>
            <person name="Klenk H.-P."/>
        </authorList>
    </citation>
    <scope>NUCLEOTIDE SEQUENCE [LARGE SCALE GENOMIC DNA]</scope>
    <source>
        <strain evidence="1 2">DSM 26487</strain>
    </source>
</reference>
<keyword evidence="1" id="KW-0575">Peroxidase</keyword>
<dbReference type="GO" id="GO:0004601">
    <property type="term" value="F:peroxidase activity"/>
    <property type="evidence" value="ECO:0007669"/>
    <property type="project" value="UniProtKB-KW"/>
</dbReference>
<dbReference type="PANTHER" id="PTHR35446:SF2">
    <property type="entry name" value="CARBOXYMUCONOLACTONE DECARBOXYLASE-LIKE DOMAIN-CONTAINING PROTEIN"/>
    <property type="match status" value="1"/>
</dbReference>
<evidence type="ECO:0000313" key="1">
    <source>
        <dbReference type="EMBL" id="NYI78425.1"/>
    </source>
</evidence>